<reference evidence="6 7" key="1">
    <citation type="submission" date="2024-07" db="EMBL/GenBank/DDBJ databases">
        <title>Section-level genome sequencing and comparative genomics of Aspergillus sections Usti and Cavernicolus.</title>
        <authorList>
            <consortium name="Lawrence Berkeley National Laboratory"/>
            <person name="Nybo J.L."/>
            <person name="Vesth T.C."/>
            <person name="Theobald S."/>
            <person name="Frisvad J.C."/>
            <person name="Larsen T.O."/>
            <person name="Kjaerboelling I."/>
            <person name="Rothschild-Mancinelli K."/>
            <person name="Lyhne E.K."/>
            <person name="Kogle M.E."/>
            <person name="Barry K."/>
            <person name="Clum A."/>
            <person name="Na H."/>
            <person name="Ledsgaard L."/>
            <person name="Lin J."/>
            <person name="Lipzen A."/>
            <person name="Kuo A."/>
            <person name="Riley R."/>
            <person name="Mondo S."/>
            <person name="Labutti K."/>
            <person name="Haridas S."/>
            <person name="Pangalinan J."/>
            <person name="Salamov A.A."/>
            <person name="Simmons B.A."/>
            <person name="Magnuson J.K."/>
            <person name="Chen J."/>
            <person name="Drula E."/>
            <person name="Henrissat B."/>
            <person name="Wiebenga A."/>
            <person name="Lubbers R.J."/>
            <person name="Gomes A.C."/>
            <person name="Makela M.R."/>
            <person name="Stajich J."/>
            <person name="Grigoriev I.V."/>
            <person name="Mortensen U.H."/>
            <person name="De Vries R.P."/>
            <person name="Baker S.E."/>
            <person name="Andersen M.R."/>
        </authorList>
    </citation>
    <scope>NUCLEOTIDE SEQUENCE [LARGE SCALE GENOMIC DNA]</scope>
    <source>
        <strain evidence="6 7">CBS 123904</strain>
    </source>
</reference>
<feature type="region of interest" description="Disordered" evidence="4">
    <location>
        <begin position="89"/>
        <end position="112"/>
    </location>
</feature>
<dbReference type="SUPFAM" id="SSF52777">
    <property type="entry name" value="CoA-dependent acyltransferases"/>
    <property type="match status" value="16"/>
</dbReference>
<dbReference type="Gene3D" id="2.30.38.10">
    <property type="entry name" value="Luciferase, Domain 3"/>
    <property type="match status" value="1"/>
</dbReference>
<dbReference type="InterPro" id="IPR042099">
    <property type="entry name" value="ANL_N_sf"/>
</dbReference>
<dbReference type="SMART" id="SM00823">
    <property type="entry name" value="PKS_PP"/>
    <property type="match status" value="5"/>
</dbReference>
<dbReference type="EMBL" id="JBFXLU010000067">
    <property type="protein sequence ID" value="KAL2845907.1"/>
    <property type="molecule type" value="Genomic_DNA"/>
</dbReference>
<dbReference type="PANTHER" id="PTHR45527">
    <property type="entry name" value="NONRIBOSOMAL PEPTIDE SYNTHETASE"/>
    <property type="match status" value="1"/>
</dbReference>
<feature type="domain" description="Carrier" evidence="5">
    <location>
        <begin position="5273"/>
        <end position="5350"/>
    </location>
</feature>
<dbReference type="PANTHER" id="PTHR45527:SF15">
    <property type="entry name" value="NONRIBOSOMAL PEPTIDE SYNTHETASE EASA-RELATED"/>
    <property type="match status" value="1"/>
</dbReference>
<dbReference type="Proteomes" id="UP001610446">
    <property type="component" value="Unassembled WGS sequence"/>
</dbReference>
<accession>A0ABR4K3U9</accession>
<dbReference type="Gene3D" id="3.40.50.980">
    <property type="match status" value="2"/>
</dbReference>
<name>A0ABR4K3U9_9EURO</name>
<dbReference type="PROSITE" id="PS00012">
    <property type="entry name" value="PHOSPHOPANTETHEINE"/>
    <property type="match status" value="3"/>
</dbReference>
<feature type="domain" description="Carrier" evidence="5">
    <location>
        <begin position="3088"/>
        <end position="3164"/>
    </location>
</feature>
<dbReference type="NCBIfam" id="TIGR01733">
    <property type="entry name" value="AA-adenyl-dom"/>
    <property type="match status" value="4"/>
</dbReference>
<dbReference type="PROSITE" id="PS50075">
    <property type="entry name" value="CARRIER"/>
    <property type="match status" value="6"/>
</dbReference>
<dbReference type="InterPro" id="IPR020806">
    <property type="entry name" value="PKS_PP-bd"/>
</dbReference>
<evidence type="ECO:0000313" key="6">
    <source>
        <dbReference type="EMBL" id="KAL2845907.1"/>
    </source>
</evidence>
<dbReference type="InterPro" id="IPR009081">
    <property type="entry name" value="PP-bd_ACP"/>
</dbReference>
<dbReference type="Pfam" id="PF00668">
    <property type="entry name" value="Condensation"/>
    <property type="match status" value="7"/>
</dbReference>
<dbReference type="Gene3D" id="3.30.559.30">
    <property type="entry name" value="Nonribosomal peptide synthetase, condensation domain"/>
    <property type="match status" value="7"/>
</dbReference>
<dbReference type="CDD" id="cd19545">
    <property type="entry name" value="FUM14_C_NRPS-like"/>
    <property type="match status" value="2"/>
</dbReference>
<dbReference type="SUPFAM" id="SSF56801">
    <property type="entry name" value="Acetyl-CoA synthetase-like"/>
    <property type="match status" value="5"/>
</dbReference>
<dbReference type="InterPro" id="IPR045851">
    <property type="entry name" value="AMP-bd_C_sf"/>
</dbReference>
<feature type="domain" description="Carrier" evidence="5">
    <location>
        <begin position="18"/>
        <end position="94"/>
    </location>
</feature>
<evidence type="ECO:0000313" key="7">
    <source>
        <dbReference type="Proteomes" id="UP001610446"/>
    </source>
</evidence>
<dbReference type="InterPro" id="IPR010071">
    <property type="entry name" value="AA_adenyl_dom"/>
</dbReference>
<gene>
    <name evidence="6" type="ORF">BJY01DRAFT_247421</name>
</gene>
<dbReference type="PROSITE" id="PS00455">
    <property type="entry name" value="AMP_BINDING"/>
    <property type="match status" value="5"/>
</dbReference>
<dbReference type="Gene3D" id="3.30.300.30">
    <property type="match status" value="5"/>
</dbReference>
<dbReference type="InterPro" id="IPR001242">
    <property type="entry name" value="Condensation_dom"/>
</dbReference>
<organism evidence="6 7">
    <name type="scientific">Aspergillus pseudoustus</name>
    <dbReference type="NCBI Taxonomy" id="1810923"/>
    <lineage>
        <taxon>Eukaryota</taxon>
        <taxon>Fungi</taxon>
        <taxon>Dikarya</taxon>
        <taxon>Ascomycota</taxon>
        <taxon>Pezizomycotina</taxon>
        <taxon>Eurotiomycetes</taxon>
        <taxon>Eurotiomycetidae</taxon>
        <taxon>Eurotiales</taxon>
        <taxon>Aspergillaceae</taxon>
        <taxon>Aspergillus</taxon>
        <taxon>Aspergillus subgen. Nidulantes</taxon>
    </lineage>
</organism>
<dbReference type="InterPro" id="IPR000873">
    <property type="entry name" value="AMP-dep_synth/lig_dom"/>
</dbReference>
<dbReference type="CDD" id="cd19542">
    <property type="entry name" value="CT_NRPS-like"/>
    <property type="match status" value="4"/>
</dbReference>
<dbReference type="InterPro" id="IPR020845">
    <property type="entry name" value="AMP-binding_CS"/>
</dbReference>
<dbReference type="Gene3D" id="3.40.50.12780">
    <property type="entry name" value="N-terminal domain of ligase-like"/>
    <property type="match status" value="4"/>
</dbReference>
<proteinExistence type="predicted"/>
<dbReference type="Pfam" id="PF00550">
    <property type="entry name" value="PP-binding"/>
    <property type="match status" value="6"/>
</dbReference>
<keyword evidence="7" id="KW-1185">Reference proteome</keyword>
<comment type="caution">
    <text evidence="6">The sequence shown here is derived from an EMBL/GenBank/DDBJ whole genome shotgun (WGS) entry which is preliminary data.</text>
</comment>
<feature type="domain" description="Carrier" evidence="5">
    <location>
        <begin position="6356"/>
        <end position="6433"/>
    </location>
</feature>
<dbReference type="InterPro" id="IPR036736">
    <property type="entry name" value="ACP-like_sf"/>
</dbReference>
<dbReference type="CDD" id="cd05918">
    <property type="entry name" value="A_NRPS_SidN3_like"/>
    <property type="match status" value="5"/>
</dbReference>
<keyword evidence="3" id="KW-0436">Ligase</keyword>
<feature type="domain" description="Carrier" evidence="5">
    <location>
        <begin position="1532"/>
        <end position="1609"/>
    </location>
</feature>
<dbReference type="Gene3D" id="1.10.1200.10">
    <property type="entry name" value="ACP-like"/>
    <property type="match status" value="6"/>
</dbReference>
<evidence type="ECO:0000259" key="5">
    <source>
        <dbReference type="PROSITE" id="PS50075"/>
    </source>
</evidence>
<keyword evidence="2" id="KW-0597">Phosphoprotein</keyword>
<evidence type="ECO:0000256" key="3">
    <source>
        <dbReference type="ARBA" id="ARBA00022598"/>
    </source>
</evidence>
<dbReference type="Gene3D" id="3.30.559.10">
    <property type="entry name" value="Chloramphenicol acetyltransferase-like domain"/>
    <property type="match status" value="8"/>
</dbReference>
<evidence type="ECO:0000256" key="4">
    <source>
        <dbReference type="SAM" id="MobiDB-lite"/>
    </source>
</evidence>
<evidence type="ECO:0000256" key="1">
    <source>
        <dbReference type="ARBA" id="ARBA00022450"/>
    </source>
</evidence>
<protein>
    <recommendedName>
        <fullName evidence="5">Carrier domain-containing protein</fullName>
    </recommendedName>
</protein>
<dbReference type="Pfam" id="PF00501">
    <property type="entry name" value="AMP-binding"/>
    <property type="match status" value="5"/>
</dbReference>
<dbReference type="InterPro" id="IPR006162">
    <property type="entry name" value="Ppantetheine_attach_site"/>
</dbReference>
<dbReference type="SUPFAM" id="SSF47336">
    <property type="entry name" value="ACP-like"/>
    <property type="match status" value="6"/>
</dbReference>
<dbReference type="InterPro" id="IPR023213">
    <property type="entry name" value="CAT-like_dom_sf"/>
</dbReference>
<evidence type="ECO:0000256" key="2">
    <source>
        <dbReference type="ARBA" id="ARBA00022553"/>
    </source>
</evidence>
<feature type="domain" description="Carrier" evidence="5">
    <location>
        <begin position="4164"/>
        <end position="4241"/>
    </location>
</feature>
<dbReference type="NCBIfam" id="NF003417">
    <property type="entry name" value="PRK04813.1"/>
    <property type="match status" value="6"/>
</dbReference>
<keyword evidence="1" id="KW-0596">Phosphopantetheine</keyword>
<sequence>MAQNMLATANLSNQTGANNNETIEHDIREICAEVLRRPVGKIKLNRSFVAQGGDSLLAIKLMARCAEAGYTITIHDMLQAASLRELCQSAKREGGSDPSGPPTSLSALDGPAKSADIPTLPLTGAQRLYASVGAWDSKLFQVEREIAESTLFTALKSLVSHHPILGAKIVPENGTDRVRLTNGDGREYFAYRTTELATGPENGDKEWARLGHMDGQDAEGKETSRSLFGAVVFVQQGTCLARYIRLDLHRAIADATSWDILHHDLQRALLGNALGEGPSNDDFGTWVRSRTGTDAGIHTVESEGGGVDYTNGNENGHAVEGGSGALELAVVETDAMILERLGDKAIHEVLRTEPEDFVIAALSLALSSAFKPSSDSLTFNTITSDRPWAGLGAPLTVVGCFDTVTTHHIRRGQEAGIELLRRVKDERLGLVTGSLGVLSTSQAHHVLLNLQTLRRVADLESTVLQELHQHNEFSTLPPGCLAYVEPFWQRDHLKIRLRSHAAVLSFEELEHVAGTFRASLKELIGECEIAQPRGTLSDFPSLKLTYPELDDLVSTHLRAITSDPLSHVEEIFPCAPRQEAFLVAQAVYPDLYQCSFVVRINAETSDQPLDFVRLQDSWARLVDRHPALRTIFIESPNRQGRFEQVVLKSTPGLEIPLVDGDQEAATELASRRPVVLKNYHATHKATLCRISPSSVYLRLDMSHAVVDGQSAQVLLRDLSQIYSNQKLSNRVMAYRNFVDYQARLPVRKSMEYWSNYLSGAQPSHFPLNGDPLGRQDIRSVRSRINLGPERLGEFCAWALVLRSYTGLEDICFSYATSGRDAPLKGIHNAIGAFLNAVICRVRVPSVATVSQTLLQAKSDFVESLSHQYYSATDEAQSGDFARLKGNTLMSCQRKAVTELQGSGLGFELIDAVNPNEYDMSINIYTGSEDLEVTIDYWNSRIEQRTIETVLRSFEQAFMSLTDGNDTLLGHIDVTPSRDIAQLKEWSKDIHPKVDYRIHDKVYEQRLRQPEAWAVQGWDGDLTYEQLDDTANRLASYLINLGVKPETKIPICFDKSKWAVVSQLAILKAGGCVVPLGTKQPISRTKLILKDLEASIVITTDAYAPRFTELVEHAVIIEEEFMAGLPDTKMPDCPATAENCAFIIYTSGSTGVPKGVVLPHSSLCTSLQYMGARFKLGPHTRTVQFSAYTFDISIQDIYTTWHYGGCLVIISEEDRISGLAPAMVHYQVNCAGLTSTVAGLIFPQDVPSLKTLVLLGEAVKPAVVDQWIDYVEVFNAYGPSECSMQASINRLTPGCNALNIGYAFAGALWVVDPNDYNRLVPIGAPGELLIEGPLQARGYLNDPVKTAAAFVTDATWMINNGFGSGRRLYRTGDLVQQNEDGSITYIGRRDTQIKVRGQRVEVGEIEHHLLQQDAVLDAAIIYPRQGPCQDRLVGLLTLRDFFAGKGSGQEIVPVPTEELPSVKLQMAEASEQLSHHVSEHMLPKIWIPLESMMPQNDSSKLDRKKLGQWLEAIDTTFLEALSKSSETDVTGREPETLAERQIQSAWAEVLRLPTTQVPVEHKSFLSIGGDSITAMHVVSWLRTRGVTVAVRDVLESKSIAQLAQGARVAAGAGEQADAPFPLSPLQEWYLESIASPDSAFDSTEARWYNTSVCLVPRQNLEFDTVAEAIKIIVSRHPVLRSRFQHDGENGWRQRIVSESEQPLDVEHNTVTTEQDAERVIGRSHASLNPQQGPVFSTRLIDFDGQSTSQILFATAHRLVVDEVSWGIIRKDLNIILQGQLLPGSSSLPFQTWTKVQTEKRKQYINEPDKAVLPYDIPLPDLAYWGLDEFNIYGDEVSESILLDKSDTETLLQSANSALRTEPVEILLAALFKSFDVTFSDRQVPVVFVALDGREADESGLDVSNTVGLFTSMAPVHIHEMHAQGALATVQQTKDARRSLLRSGLPFINSTLLASDGTKTPTGYGPMEILFRYVENRSREGSNELFDIKEFGRGEVSPIGAYSRRPSAFEIVATLSQGRLSMEIKFNRKMKHQKDIHDWLHSYARSIQTFASDLSSATPTFTSTDFPLANLTPESLKLLQHDILPDANIKPHEVEDIYPCSPIQQGILMSQVKSPSEYFIQQSFEIVPTKSSNALIVDGLLSAWQILVDRHPMLRTRFVRAASGSSDRMFDQVVLKSCKADVEHQECSEDELPSKLAVTTNLDQRQVDKRLGHKLIVYTTPSSRTYGQIIVSHALVDASSLMLIQKELAEGYDGKLDPHTTGPSYSGYISYLQQTPAEQAMEYWTNRLAQAEPCYLPALTADGTQEAAGDETVERQPLETVSVAIDCVDGLHKFTEVHGLTTANIFQLAWALVLAQYTGSANISFGYLSSGRDVPVKDVHQMIGPLINMMVTHIKLDPEMSVERTLRSIQDNFFDSFNYQRAPLIEIWHALQLQGQSLFNTALSYRHVVSAERDQLSLSLEQIVGEDPTEYDVTVSVFAATDSISASLQYSPGFMAAESAKRLLACLQEAIRSLVSEQDLPVGKVNILPSEDIKQVCEWNDQIPRVDGHRLIHDLFSEQRQLRPKETAVCAWDGGLTYQELDEMSNKLAHHLASEFGVGPEVMVALCMDKSRWAIIAQLSVLKAGGVVVSVNPKHPIQRLGLILRDINSPVMLTSEQYSSQFTHLVPKVLHVNEDFFSGLPAQSQPPTTQVTPENAAFIIYTSGSTGMPKGVILTHLSLCSSFRAHGKIYGMAPTTRSLQFAAYTFDASISDIWGTMSHGGCVCVISEEERMNNLQAVIEKYKATHAQVTPTVAGLLDIPTIKSLTTLILGGEAVREAMIEEYAKAASRVRVLNGYGPSECSIYTTCSTPLVDKKQALNIGRPLVGTAWIVANGETVCPVGAVGELWVDGPLLARGYHNDQKKTDASFVTDPKWAKAVGLDGHRFYNTGDLVRQTPNGDLIYQARKDSQVKIRGQRVEVGEIEYRVKKLLPAVKSLVVSLINPGGNSSSLVVSVAMELDERFLQRQLLSEPVHDIFLPSALHLKKAFEELHASLSEVLPSYMLPTLFIPVDHLPHTASSKLDRRSLKEMLETLPEEVLFQYSLSTSTNVAPTTDMEKSVQSLWATVLNIELNRVSVQDHFLHLGGDSFTAMRLVSAANAAKVPLTVADIFRFPKLQDMAAHLEEQIARRQATEDIAPFALWKEAHEAGPQEIIPQKELQRIAGSCKVTVDDIEDVYPCTPLQEGLMAITTQQPGSYIGRWVFRIRDTTDGIAFKKAWTDLTQAIPVLRTRIVLGKQSGALQVVVRSSAAWGGGNNSLRQYLDKDLQESFVYGQPLVRQAIIEEGSEKRYFVLTAHHSAYDGYSLGKLFDAVSLLYDGKELPPTPSISRFISYLDRQDQDAAKSFWQTQLEGELGAPFPSLPRPSYRPRPTQKLTSSANISAFGGKNTLASVLRAAWALAVSANGGNDVLFGVALSGRAAPVPGILDMPAPTITTVPIRVHINPRQSVQEYLSAIHQQSVDMIPFEHTGLQTIRRYVGREVDLPHLFAVQPAQEHEDSLQDKLLSYEHGHVPELNLDGYALTVECITSEANDGNVKIEVHFDKEMISSNQTQNLLSRFCYLLGQLVKANEGRNHKLLGELEMLSREEATRLAQFNKDIPPVKQALVHELVSQHVAADHTAPAICSWDGNFTRGELDHHADKLAHHLTTLGVKPETMVALCLDKSKWALVANLAVLKAGGAVVPIRADPIQRVHSILQQTGITTIIASESKVTALQGTVPNVLAVGDHLLNSLPTSAASVVSNVTPSNAAFVIFTSGSTGTPKGVVLQHGAMSTSMQAHGVKFGMNEATRAFNFAHFTFDISLHDIISTLQFGGCVCLPSEQERVDDMAGAMRKMGVNYSFLPPRVIHTIKPSDVPDLKTLVVGGEAVQAEHLEPWLEGVRVFNAYVPNIGHAIAGGLWVVDENDYNRLLPLGAVGELLIEGPLLARGYLNDPEKTSTAFISNPTWISQLHTEGPEDVDGEVKERRMYRTGDLVRQTEDGSLVYVGRSDGQVKIRGQRVEIGEIEHHISEHPAVVENVIVYPRRGPSESQLVGILTLHGFISPGPNQDMQPTPADQLPNALKQASLVRDHLHTRVPEYMIPHVWVSLTSMPHNTSDKIDRRRLTQWLETMDSEYFEAVTQTRAEQTTTPSTPGEQNIQAVWAEVLHVPAEKVSLSRPFLSVGGDSVTAMQVVSRCRAQYRIYVTVRDVLQSESITQLAKKAVIKTTSADVDIHPLTSASAQRSTTSKPPAFDISSDDLAKLEAEVLPRCGIERLSAVESIYHCSPIQQGILMSQIKDSTTYQVRQAGEIKSVDSSSIDMDRILKAWEAVVQRHSILRTFFVPSPSGQELFYQVVLKKYVPNTRVRASGDVGDFLAYFADSERPKYGPGQPQYQLTLSQTSLGQVFAQVDVNHVLMDASSMDLILNDLLLAYDGSLTTFPAPSYGTYVSFIQQTSADESLNYWTKRLANAEPSYLPSTPGLKTEKPALCSVSSEIDNIQPLQEFRDAHGVTLANIAQLAWAVVLSRYVGSEDVTFGYLSNGRDAPIAGIHEMVGPMINLMVTRVQLGGSETTVAEAAKRVQDDFLDSFAHQRASLGDIQHALRVPDRGLFNTTMIYKPKPIMSAQDKRSLTIESLAGEDPTEYDVQIKIVTDEKSISVDLEYATSFIDRASAHRLLESLKCALASIAANPQRTIGEIDIIPTADIKSLHEWNSTVATTVRGTVHDKIHQRALSQPSTQAVCGWDGELTYAQVTDLTDRLAGHLSTLGIRREVMVGLCFDKSMWAVVCMLAVLKCGGVVVPLGSQLPVQRLQHILQDTAAPVVLTTAMHASKFSDVTSAEVLLIDRGFLASLPEAANTERELGLTSDSAAVVIYTSGSTGLPKGVVLTHGSICTSIESHGAKLNMGTHTRALQYSAYVFDLSLLDIFSTLRFGGCVCVVSEEDRVDINSLTQKMEAMSVNLAVLTPTVAGLIDPKAVPTLSTLVLAGEAVPPSAAETWAKHVTLHNGYGPAECTILATANGPIVEKERAPSVGTALAGAIWIADTENYNRLAPIGVIGELLISGPLVARGYLNDPERTTQSFITNPAFIAKHGFSSWAGQRMYKTGDLVRQDPGDGSITYVGRADGQVKVRGQRVEVGEIEHWIKRHFSEAQTVAAGLVKPKAGDPVIIAAIELQKDHADSTTSLLDLSEPLRKRFLELQGTLSQTLPSFMIPSKYIPIQKIPLTASGKIDRRALRGLLENLTEDQLAQYGLSDSDDVSPTTETERRLADLWAAALNSPSRIGSNSHFFRLGGDSVTAMRLVALARSAEPPLMLTVGDIFKHQVLFDMASLVDASEGSRNAPADVDADPFSLWTSPTESDRSRLGRIASQCNVAPDNVEDVYPCTPLQEGLMAITAQHSQAYISHWAFRLDTAIDVSRFTDAWGQLYELAPILRTRIVQDSQGSTVQVIVRDRLTWTKAHSELQSYIFNDSALSMSFGDPLMRFAIVTSGEANFFVWTAHHSTYDGWTARKLMEAASAIYLDQPAPQFLPFNRFARYLQTSSTDDAQVYWQSQLAGGMGPGFPETPRNYTPGPVDNLTRRISVNDTNEFTISTLLRAAWALILSQETGSYNVGFATALSGRTAPVTGILDVMGPTITTVPVRVSLDPAQHLSVYLNAIQQQATDMLPFEHTGLHNISKMVSVPFNFQHLFVIQPAVDRLDHGGSTFEGVTPVPFETSGFHSYPLVVECNTSTDRSENFVDLQLQFDSTVVSPERANALSERFHHVFSQLQSVASGKENKTVAGVSFITSEDLGRIQAWTQFDDRMAGADACIHDLVYQQQLARPDAQAVCAFDGNLTYGELDQLSARLAYHLVDLGVGPEVNVATIFEKTKWAVVTYLGVLKAGGTIVPINHQHPRQRVEGLIANTNARIILTSQDTERLDNLVPHVLKVNEELLGQFSAPNGTPFPTVKPTDPAFVIFTSGSTGIPKGVVLQHTAIVSSMTKGHGSFYASPDTRALQFSAFNFDISIAEIFTTLSFGGCVCVISEDDRVSRLPEAMEDAGVNFAILTPTIANLFKPEQVPCLKKMLLVGEALRPEVAVPWIPSHVELYNAYGPAEASILTTFSSRITDPSQAPNIGFPLAHSNLFVVDPSDYHKLLPVGVVGELLIEGPLLAQGYLGDKQKTAEAFITSPAWLEQFNLGPTSGRRFYRTGDLVEQKLDGSFVYMGRRDTQVKIHGQRVEIGEIEYWVKAKFPGVREVAVNLFTPTQTGEPILAVAMEVPASASSDISALLPVSSSLQEEFRELRRSLLDILPSHMVPQLYLPFAKLPLTDSGKLNRRATWEIVQECTSWSQYFLVDEFKVEPSTETERLLQNLWSAALKVPASSIGAKDDFFRSGGDSISAMRLVASAREHANLTLTVAGVFKHPVLSDMATAIEENQGKIHTVAKYEPFSTLSSEMTGSLESLLSSPGEIVDAAPVTDLQSLAIATSLRKSRDLMAYVSIDGAGTPDIARWKASCLDLVKYHDALRTAYVYHEGQLVQVVLKHYNPNITHFETDQPIEGFSKELIKQDMTRAPQLGQPFLEFAIITSKTEHRILFRLSHAEYDAISLSYFVNTLQEIYQKSPVTEYIGFPRYVSSLASQNIQASRDYWRTLLQGSSMPAISAKSPSRRLPARQIYHAARRVATSKALPAGITMSTVMRAAWAHTLANQVGKADVIFGEVVSGRSSGDPIAEKAAGCCANMVPVRASVKSKTIRDLLQSLQKQLIDRLPHESLGFRDMIRFCTDLPAGTLFSSLLNHLDQASEWTLDLDGGKYSVSVAKTEGAGDVSDVSVTSTAGSGYVEIAMAYLEDGITAKVADTIFNRLCETVDMFVNGDVDAKLEHVVPSGAQCEDAVPSKFEGDLVDASVVAFELQKRGVDVTVDDVVEKGLSLS</sequence>